<name>A0A9W7KN42_9PROT</name>
<sequence length="232" mass="24858">MAASASSDDADILRAQAYSLLAHLLARPPSRDLLGTVGALAGDGSPLGRAISDLAARARTLSGDPDGGDPNGERRAEREYHELFIGVTRGELVPFASYYRTGFLIDRPLARLREDMQALGIERVPGVSEPEDHIAAIAEIMGALAAGTLGAEDGEAPDLPLQKRFFDRHLAPWAGRFFRDLEEAAAADLYRPLGTFGRLFLDIETNAFAMIAHAGDGAVRGQDKREGTIHAP</sequence>
<gene>
    <name evidence="2" type="ORF">DS843_29255</name>
</gene>
<dbReference type="InterPro" id="IPR050289">
    <property type="entry name" value="TorD/DmsD_chaperones"/>
</dbReference>
<dbReference type="Proteomes" id="UP000480854">
    <property type="component" value="Unassembled WGS sequence"/>
</dbReference>
<dbReference type="EMBL" id="QOKW01000046">
    <property type="protein sequence ID" value="KAA0675945.1"/>
    <property type="molecule type" value="Genomic_DNA"/>
</dbReference>
<dbReference type="RefSeq" id="WP_149472355.1">
    <property type="nucleotide sequence ID" value="NZ_QOKW01000046.1"/>
</dbReference>
<organism evidence="2 3">
    <name type="scientific">Roseomonas genomospecies 6</name>
    <dbReference type="NCBI Taxonomy" id="214106"/>
    <lineage>
        <taxon>Bacteria</taxon>
        <taxon>Pseudomonadati</taxon>
        <taxon>Pseudomonadota</taxon>
        <taxon>Alphaproteobacteria</taxon>
        <taxon>Acetobacterales</taxon>
        <taxon>Roseomonadaceae</taxon>
        <taxon>Roseomonas</taxon>
    </lineage>
</organism>
<evidence type="ECO:0000256" key="1">
    <source>
        <dbReference type="ARBA" id="ARBA00023186"/>
    </source>
</evidence>
<dbReference type="OrthoDB" id="8526323at2"/>
<proteinExistence type="predicted"/>
<dbReference type="InterPro" id="IPR036411">
    <property type="entry name" value="TorD-like_sf"/>
</dbReference>
<dbReference type="PANTHER" id="PTHR34227:SF1">
    <property type="entry name" value="DIMETHYL SULFOXIDE REDUCTASE CHAPERONE-RELATED"/>
    <property type="match status" value="1"/>
</dbReference>
<evidence type="ECO:0000313" key="2">
    <source>
        <dbReference type="EMBL" id="KAA0675945.1"/>
    </source>
</evidence>
<dbReference type="InterPro" id="IPR020945">
    <property type="entry name" value="DMSO/NO3_reduct_chaperone"/>
</dbReference>
<reference evidence="2 3" key="1">
    <citation type="submission" date="2018-07" db="EMBL/GenBank/DDBJ databases">
        <title>Genome sequence of Azospirillum sp. ATCC 49961.</title>
        <authorList>
            <person name="Sant'Anna F.H."/>
            <person name="Baldani J.I."/>
            <person name="Zilli J.E."/>
            <person name="Reis V.M."/>
            <person name="Hartmann A."/>
            <person name="Cruz L."/>
            <person name="de Souza E.M."/>
            <person name="de Oliveira Pedrosa F."/>
            <person name="Passaglia L.M.P."/>
        </authorList>
    </citation>
    <scope>NUCLEOTIDE SEQUENCE [LARGE SCALE GENOMIC DNA]</scope>
    <source>
        <strain evidence="2 3">ATCC 49961</strain>
    </source>
</reference>
<comment type="caution">
    <text evidence="2">The sequence shown here is derived from an EMBL/GenBank/DDBJ whole genome shotgun (WGS) entry which is preliminary data.</text>
</comment>
<keyword evidence="1" id="KW-0143">Chaperone</keyword>
<protein>
    <submittedName>
        <fullName evidence="2">Molecular chaperone TorD</fullName>
    </submittedName>
</protein>
<dbReference type="SUPFAM" id="SSF89155">
    <property type="entry name" value="TorD-like"/>
    <property type="match status" value="1"/>
</dbReference>
<dbReference type="Gene3D" id="1.10.3480.10">
    <property type="entry name" value="TorD-like"/>
    <property type="match status" value="1"/>
</dbReference>
<keyword evidence="3" id="KW-1185">Reference proteome</keyword>
<dbReference type="Pfam" id="PF02613">
    <property type="entry name" value="Nitrate_red_del"/>
    <property type="match status" value="1"/>
</dbReference>
<dbReference type="PANTHER" id="PTHR34227">
    <property type="entry name" value="CHAPERONE PROTEIN YCDY"/>
    <property type="match status" value="1"/>
</dbReference>
<evidence type="ECO:0000313" key="3">
    <source>
        <dbReference type="Proteomes" id="UP000480854"/>
    </source>
</evidence>
<accession>A0A9W7KN42</accession>
<dbReference type="AlphaFoldDB" id="A0A9W7KN42"/>